<dbReference type="GO" id="GO:0008830">
    <property type="term" value="F:dTDP-4-dehydrorhamnose 3,5-epimerase activity"/>
    <property type="evidence" value="ECO:0007669"/>
    <property type="project" value="UniProtKB-EC"/>
</dbReference>
<dbReference type="PANTHER" id="PTHR21047">
    <property type="entry name" value="DTDP-6-DEOXY-D-GLUCOSE-3,5 EPIMERASE"/>
    <property type="match status" value="1"/>
</dbReference>
<evidence type="ECO:0000256" key="1">
    <source>
        <dbReference type="ARBA" id="ARBA00010154"/>
    </source>
</evidence>
<dbReference type="Pfam" id="PF00908">
    <property type="entry name" value="dTDP_sugar_isom"/>
    <property type="match status" value="1"/>
</dbReference>
<dbReference type="CDD" id="cd00438">
    <property type="entry name" value="cupin_RmlC"/>
    <property type="match status" value="1"/>
</dbReference>
<name>A0ABV3P1N7_9ACTN</name>
<keyword evidence="3" id="KW-1185">Reference proteome</keyword>
<dbReference type="InterPro" id="IPR014710">
    <property type="entry name" value="RmlC-like_jellyroll"/>
</dbReference>
<gene>
    <name evidence="2" type="primary">rfbC</name>
    <name evidence="2" type="ORF">AB1207_02035</name>
</gene>
<evidence type="ECO:0000313" key="2">
    <source>
        <dbReference type="EMBL" id="MEW9263518.1"/>
    </source>
</evidence>
<comment type="caution">
    <text evidence="2">The sequence shown here is derived from an EMBL/GenBank/DDBJ whole genome shotgun (WGS) entry which is preliminary data.</text>
</comment>
<dbReference type="Proteomes" id="UP001555826">
    <property type="component" value="Unassembled WGS sequence"/>
</dbReference>
<dbReference type="EMBL" id="JBFNQN010000001">
    <property type="protein sequence ID" value="MEW9263518.1"/>
    <property type="molecule type" value="Genomic_DNA"/>
</dbReference>
<comment type="similarity">
    <text evidence="1">Belongs to the dTDP-4-dehydrorhamnose 3,5-epimerase family.</text>
</comment>
<dbReference type="Gene3D" id="2.60.120.10">
    <property type="entry name" value="Jelly Rolls"/>
    <property type="match status" value="1"/>
</dbReference>
<dbReference type="EC" id="5.1.3.13" evidence="2"/>
<reference evidence="2 3" key="1">
    <citation type="submission" date="2024-07" db="EMBL/GenBank/DDBJ databases">
        <authorList>
            <person name="Thanompreechachai J."/>
            <person name="Duangmal K."/>
        </authorList>
    </citation>
    <scope>NUCLEOTIDE SEQUENCE [LARGE SCALE GENOMIC DNA]</scope>
    <source>
        <strain evidence="2 3">KCTC 19886</strain>
    </source>
</reference>
<dbReference type="PANTHER" id="PTHR21047:SF2">
    <property type="entry name" value="THYMIDINE DIPHOSPHO-4-KETO-RHAMNOSE 3,5-EPIMERASE"/>
    <property type="match status" value="1"/>
</dbReference>
<evidence type="ECO:0000313" key="3">
    <source>
        <dbReference type="Proteomes" id="UP001555826"/>
    </source>
</evidence>
<protein>
    <submittedName>
        <fullName evidence="2">dTDP-4-dehydrorhamnose 3,5-epimerase</fullName>
        <ecNumber evidence="2">5.1.3.13</ecNumber>
    </submittedName>
</protein>
<dbReference type="SUPFAM" id="SSF51182">
    <property type="entry name" value="RmlC-like cupins"/>
    <property type="match status" value="1"/>
</dbReference>
<accession>A0ABV3P1N7</accession>
<organism evidence="2 3">
    <name type="scientific">Kineococcus endophyticus</name>
    <dbReference type="NCBI Taxonomy" id="1181883"/>
    <lineage>
        <taxon>Bacteria</taxon>
        <taxon>Bacillati</taxon>
        <taxon>Actinomycetota</taxon>
        <taxon>Actinomycetes</taxon>
        <taxon>Kineosporiales</taxon>
        <taxon>Kineosporiaceae</taxon>
        <taxon>Kineococcus</taxon>
    </lineage>
</organism>
<sequence length="200" mass="21193">MHVEELAVPGALVLSPTQHDDDRGTFLEWFRAEDLRAATGRDLTLAQANCSVSAAGVLRGVHYADVPPGQAKHVFCPSGAVLDVVVDLRVGSPAFGRSASVLLDDVDRRAVFLPEGVGHAFLALAEASTVVYLCSTGYAPGREHGVDPFDPDLALVWPTTGRDGAPLELRLSDKDRAAPSLQEALRAGTLPSWEACAALR</sequence>
<dbReference type="RefSeq" id="WP_367636096.1">
    <property type="nucleotide sequence ID" value="NZ_JBFNQN010000001.1"/>
</dbReference>
<proteinExistence type="inferred from homology"/>
<dbReference type="InterPro" id="IPR000888">
    <property type="entry name" value="RmlC-like"/>
</dbReference>
<keyword evidence="2" id="KW-0413">Isomerase</keyword>
<dbReference type="InterPro" id="IPR011051">
    <property type="entry name" value="RmlC_Cupin_sf"/>
</dbReference>